<dbReference type="GO" id="GO:0051287">
    <property type="term" value="F:NAD binding"/>
    <property type="evidence" value="ECO:0007669"/>
    <property type="project" value="InterPro"/>
</dbReference>
<dbReference type="Proteomes" id="UP000674318">
    <property type="component" value="Unassembled WGS sequence"/>
</dbReference>
<keyword evidence="5" id="KW-1185">Reference proteome</keyword>
<sequence length="336" mass="37030">MVHTVCVCVNNDMMAPIMAVLKKKLEGSLSPVVCGDDVSCFEAVKHHNDGIVMIVMGRGAHAAIKDLCDDYNENVRRVKLIYSMSSGVDAYQLPKLKQELAGIPFCNAQGCYSNILAEHVVFSMLYFNRSPWRLNASKREKKWDQFSTIEIQKQKVVIIGYGDIGQACGEKAAALGMQVTGIRRSGADKVDKFGVLVRGNDVLHESIRVADFVVGVLPSTEETTHFFNADLFAKMKPTAVFINIGRGRTQCDADVFEALHHGTIRAAALDVFEVEPLPKDSPLWDLPDSKLLLTAHSANLKDDTIECSLGAFMKIFGELRAHSRVSAYTVSVEKGY</sequence>
<keyword evidence="1" id="KW-0560">Oxidoreductase</keyword>
<accession>A0A836HJK4</accession>
<evidence type="ECO:0000313" key="5">
    <source>
        <dbReference type="Proteomes" id="UP000674318"/>
    </source>
</evidence>
<evidence type="ECO:0000256" key="2">
    <source>
        <dbReference type="ARBA" id="ARBA00023027"/>
    </source>
</evidence>
<dbReference type="InterPro" id="IPR006140">
    <property type="entry name" value="D-isomer_DH_NAD-bd"/>
</dbReference>
<dbReference type="Pfam" id="PF02826">
    <property type="entry name" value="2-Hacid_dh_C"/>
    <property type="match status" value="1"/>
</dbReference>
<dbReference type="Gene3D" id="3.40.50.720">
    <property type="entry name" value="NAD(P)-binding Rossmann-like Domain"/>
    <property type="match status" value="2"/>
</dbReference>
<evidence type="ECO:0000259" key="3">
    <source>
        <dbReference type="Pfam" id="PF02826"/>
    </source>
</evidence>
<gene>
    <name evidence="4" type="ORF">JKF63_01751</name>
</gene>
<comment type="caution">
    <text evidence="4">The sequence shown here is derived from an EMBL/GenBank/DDBJ whole genome shotgun (WGS) entry which is preliminary data.</text>
</comment>
<dbReference type="CDD" id="cd05300">
    <property type="entry name" value="2-Hacid_dh_1"/>
    <property type="match status" value="1"/>
</dbReference>
<protein>
    <recommendedName>
        <fullName evidence="3">D-isomer specific 2-hydroxyacid dehydrogenase NAD-binding domain-containing protein</fullName>
    </recommendedName>
</protein>
<dbReference type="SUPFAM" id="SSF51735">
    <property type="entry name" value="NAD(P)-binding Rossmann-fold domains"/>
    <property type="match status" value="1"/>
</dbReference>
<dbReference type="InterPro" id="IPR036291">
    <property type="entry name" value="NAD(P)-bd_dom_sf"/>
</dbReference>
<feature type="domain" description="D-isomer specific 2-hydroxyacid dehydrogenase NAD-binding" evidence="3">
    <location>
        <begin position="123"/>
        <end position="298"/>
    </location>
</feature>
<dbReference type="PANTHER" id="PTHR43333">
    <property type="entry name" value="2-HACID_DH_C DOMAIN-CONTAINING PROTEIN"/>
    <property type="match status" value="1"/>
</dbReference>
<evidence type="ECO:0000256" key="1">
    <source>
        <dbReference type="ARBA" id="ARBA00023002"/>
    </source>
</evidence>
<dbReference type="SUPFAM" id="SSF52283">
    <property type="entry name" value="Formate/glycerate dehydrogenase catalytic domain-like"/>
    <property type="match status" value="1"/>
</dbReference>
<dbReference type="KEGG" id="phet:94287874"/>
<dbReference type="OrthoDB" id="298012at2759"/>
<dbReference type="AlphaFoldDB" id="A0A836HJK4"/>
<proteinExistence type="predicted"/>
<dbReference type="PANTHER" id="PTHR43333:SF1">
    <property type="entry name" value="D-ISOMER SPECIFIC 2-HYDROXYACID DEHYDROGENASE NAD-BINDING DOMAIN-CONTAINING PROTEIN"/>
    <property type="match status" value="1"/>
</dbReference>
<keyword evidence="2" id="KW-0520">NAD</keyword>
<dbReference type="EMBL" id="JAFJZO010000034">
    <property type="protein sequence ID" value="KAG5493919.1"/>
    <property type="molecule type" value="Genomic_DNA"/>
</dbReference>
<dbReference type="RefSeq" id="XP_067753954.1">
    <property type="nucleotide sequence ID" value="XM_067897797.1"/>
</dbReference>
<organism evidence="4 5">
    <name type="scientific">Porcisia hertigi</name>
    <dbReference type="NCBI Taxonomy" id="2761500"/>
    <lineage>
        <taxon>Eukaryota</taxon>
        <taxon>Discoba</taxon>
        <taxon>Euglenozoa</taxon>
        <taxon>Kinetoplastea</taxon>
        <taxon>Metakinetoplastina</taxon>
        <taxon>Trypanosomatida</taxon>
        <taxon>Trypanosomatidae</taxon>
        <taxon>Leishmaniinae</taxon>
        <taxon>Porcisia</taxon>
    </lineage>
</organism>
<dbReference type="GeneID" id="94287874"/>
<dbReference type="GO" id="GO:0016491">
    <property type="term" value="F:oxidoreductase activity"/>
    <property type="evidence" value="ECO:0007669"/>
    <property type="project" value="UniProtKB-KW"/>
</dbReference>
<evidence type="ECO:0000313" key="4">
    <source>
        <dbReference type="EMBL" id="KAG5493919.1"/>
    </source>
</evidence>
<reference evidence="4 5" key="1">
    <citation type="submission" date="2021-02" db="EMBL/GenBank/DDBJ databases">
        <title>Porcisia hertigi Genome sequencing and assembly.</title>
        <authorList>
            <person name="Almutairi H."/>
            <person name="Gatherer D."/>
        </authorList>
    </citation>
    <scope>NUCLEOTIDE SEQUENCE [LARGE SCALE GENOMIC DNA]</scope>
    <source>
        <strain evidence="4 5">C119</strain>
    </source>
</reference>
<name>A0A836HJK4_9TRYP</name>